<sequence length="215" mass="22347">MSEPPVIPSPAVRAQILATEHWSLLGTRSTLWSEVMSRITIHLTVVSASLVVLALVAQTSGFGAPFRILSIGLASVALILGTLTAVRVMNASHDDSALILGMNRIRAAYVALDPGVAEYLVTSWGDDRAGLMRTYTMGLRRSTLSHVIGSTSMFVNVVNALVAGTLGALVANAAGASATVTAVVGSVCGLAYFGAWMEYGRRTFAEPGAGVTEPG</sequence>
<evidence type="ECO:0000313" key="2">
    <source>
        <dbReference type="EMBL" id="NUU19575.1"/>
    </source>
</evidence>
<proteinExistence type="predicted"/>
<accession>A0A7Y6A627</accession>
<keyword evidence="1" id="KW-1133">Transmembrane helix</keyword>
<organism evidence="2 3">
    <name type="scientific">Cellulomonas humilata</name>
    <dbReference type="NCBI Taxonomy" id="144055"/>
    <lineage>
        <taxon>Bacteria</taxon>
        <taxon>Bacillati</taxon>
        <taxon>Actinomycetota</taxon>
        <taxon>Actinomycetes</taxon>
        <taxon>Micrococcales</taxon>
        <taxon>Cellulomonadaceae</taxon>
        <taxon>Cellulomonas</taxon>
    </lineage>
</organism>
<comment type="caution">
    <text evidence="2">The sequence shown here is derived from an EMBL/GenBank/DDBJ whole genome shotgun (WGS) entry which is preliminary data.</text>
</comment>
<evidence type="ECO:0000313" key="3">
    <source>
        <dbReference type="Proteomes" id="UP000565724"/>
    </source>
</evidence>
<keyword evidence="1" id="KW-0472">Membrane</keyword>
<dbReference type="Proteomes" id="UP000565724">
    <property type="component" value="Unassembled WGS sequence"/>
</dbReference>
<feature type="transmembrane region" description="Helical" evidence="1">
    <location>
        <begin position="147"/>
        <end position="170"/>
    </location>
</feature>
<feature type="transmembrane region" description="Helical" evidence="1">
    <location>
        <begin position="64"/>
        <end position="86"/>
    </location>
</feature>
<keyword evidence="3" id="KW-1185">Reference proteome</keyword>
<feature type="transmembrane region" description="Helical" evidence="1">
    <location>
        <begin position="176"/>
        <end position="195"/>
    </location>
</feature>
<dbReference type="EMBL" id="JABMCI010000070">
    <property type="protein sequence ID" value="NUU19575.1"/>
    <property type="molecule type" value="Genomic_DNA"/>
</dbReference>
<dbReference type="AlphaFoldDB" id="A0A7Y6A627"/>
<feature type="transmembrane region" description="Helical" evidence="1">
    <location>
        <begin position="39"/>
        <end position="58"/>
    </location>
</feature>
<evidence type="ECO:0000256" key="1">
    <source>
        <dbReference type="SAM" id="Phobius"/>
    </source>
</evidence>
<reference evidence="2 3" key="1">
    <citation type="submission" date="2020-05" db="EMBL/GenBank/DDBJ databases">
        <title>Genome Sequencing of Type Strains.</title>
        <authorList>
            <person name="Lemaire J.F."/>
            <person name="Inderbitzin P."/>
            <person name="Gregorio O.A."/>
            <person name="Collins S.B."/>
            <person name="Wespe N."/>
            <person name="Knight-Connoni V."/>
        </authorList>
    </citation>
    <scope>NUCLEOTIDE SEQUENCE [LARGE SCALE GENOMIC DNA]</scope>
    <source>
        <strain evidence="2 3">ATCC 25174</strain>
    </source>
</reference>
<gene>
    <name evidence="2" type="ORF">HP550_20195</name>
</gene>
<protein>
    <submittedName>
        <fullName evidence="2">Uncharacterized protein</fullName>
    </submittedName>
</protein>
<keyword evidence="1" id="KW-0812">Transmembrane</keyword>
<dbReference type="RefSeq" id="WP_175349429.1">
    <property type="nucleotide sequence ID" value="NZ_JABMCI010000070.1"/>
</dbReference>
<name>A0A7Y6A627_9CELL</name>